<dbReference type="NCBIfam" id="TIGR02301">
    <property type="entry name" value="TIGR02301 family protein"/>
    <property type="match status" value="1"/>
</dbReference>
<protein>
    <submittedName>
        <fullName evidence="3">TIGR02301 family protein</fullName>
    </submittedName>
</protein>
<name>A0A8J3EQ36_9PROT</name>
<feature type="signal peptide" evidence="1">
    <location>
        <begin position="1"/>
        <end position="22"/>
    </location>
</feature>
<sequence length="142" mass="15880">MRKTVLTLLAALTVALPLSATAQSETTSAWQQRSTDLVTMSRLLGNLHHFHQLCYPGDWRPDLYRDRMKEMVSLEDPYETLKDDMIDGFNEAYRQTSASYAQCTAAAVEAMRQTASNGDVVAGRLAAPYRQVSGYDYDAGDY</sequence>
<dbReference type="Proteomes" id="UP000818603">
    <property type="component" value="Unassembled WGS sequence"/>
</dbReference>
<evidence type="ECO:0000313" key="5">
    <source>
        <dbReference type="Proteomes" id="UP000818603"/>
    </source>
</evidence>
<evidence type="ECO:0000256" key="1">
    <source>
        <dbReference type="SAM" id="SignalP"/>
    </source>
</evidence>
<gene>
    <name evidence="3" type="ORF">FF098_013615</name>
    <name evidence="2" type="ORF">GCM10011355_29780</name>
</gene>
<dbReference type="InterPro" id="IPR012645">
    <property type="entry name" value="CHP02301"/>
</dbReference>
<comment type="caution">
    <text evidence="2">The sequence shown here is derived from an EMBL/GenBank/DDBJ whole genome shotgun (WGS) entry which is preliminary data.</text>
</comment>
<dbReference type="Pfam" id="PF09539">
    <property type="entry name" value="DUF2385"/>
    <property type="match status" value="1"/>
</dbReference>
<organism evidence="2 4">
    <name type="scientific">Aquisalinus luteolus</name>
    <dbReference type="NCBI Taxonomy" id="1566827"/>
    <lineage>
        <taxon>Bacteria</taxon>
        <taxon>Pseudomonadati</taxon>
        <taxon>Pseudomonadota</taxon>
        <taxon>Alphaproteobacteria</taxon>
        <taxon>Parvularculales</taxon>
        <taxon>Parvularculaceae</taxon>
        <taxon>Aquisalinus</taxon>
    </lineage>
</organism>
<dbReference type="EMBL" id="VCJR02000003">
    <property type="protein sequence ID" value="NHK28955.1"/>
    <property type="molecule type" value="Genomic_DNA"/>
</dbReference>
<keyword evidence="1" id="KW-0732">Signal</keyword>
<feature type="chain" id="PRO_5035208680" evidence="1">
    <location>
        <begin position="23"/>
        <end position="142"/>
    </location>
</feature>
<reference evidence="2" key="1">
    <citation type="journal article" date="2014" name="Int. J. Syst. Evol. Microbiol.">
        <title>Complete genome sequence of Corynebacterium casei LMG S-19264T (=DSM 44701T), isolated from a smear-ripened cheese.</title>
        <authorList>
            <consortium name="US DOE Joint Genome Institute (JGI-PGF)"/>
            <person name="Walter F."/>
            <person name="Albersmeier A."/>
            <person name="Kalinowski J."/>
            <person name="Ruckert C."/>
        </authorList>
    </citation>
    <scope>NUCLEOTIDE SEQUENCE</scope>
    <source>
        <strain evidence="2">CGMCC 1.14984</strain>
    </source>
</reference>
<keyword evidence="5" id="KW-1185">Reference proteome</keyword>
<accession>A0A8J3EQ36</accession>
<dbReference type="RefSeq" id="WP_166426540.1">
    <property type="nucleotide sequence ID" value="NZ_BMGZ01000003.1"/>
</dbReference>
<evidence type="ECO:0000313" key="4">
    <source>
        <dbReference type="Proteomes" id="UP000621856"/>
    </source>
</evidence>
<reference evidence="2" key="3">
    <citation type="submission" date="2020-09" db="EMBL/GenBank/DDBJ databases">
        <authorList>
            <person name="Sun Q."/>
            <person name="Zhou Y."/>
        </authorList>
    </citation>
    <scope>NUCLEOTIDE SEQUENCE</scope>
    <source>
        <strain evidence="2">CGMCC 1.14984</strain>
    </source>
</reference>
<proteinExistence type="predicted"/>
<reference evidence="3 5" key="2">
    <citation type="submission" date="2020-02" db="EMBL/GenBank/DDBJ databases">
        <title>Genome sequence of Parvularcula flava strain NH6-79.</title>
        <authorList>
            <person name="Abdul Karim M.H."/>
            <person name="Lam M.Q."/>
            <person name="Chen S.J."/>
            <person name="Yahya A."/>
            <person name="Shahir S."/>
            <person name="Shamsir M.S."/>
            <person name="Chong C.S."/>
        </authorList>
    </citation>
    <scope>NUCLEOTIDE SEQUENCE [LARGE SCALE GENOMIC DNA]</scope>
    <source>
        <strain evidence="3 5">NH6-79</strain>
    </source>
</reference>
<evidence type="ECO:0000313" key="2">
    <source>
        <dbReference type="EMBL" id="GGI00750.1"/>
    </source>
</evidence>
<evidence type="ECO:0000313" key="3">
    <source>
        <dbReference type="EMBL" id="NHK28955.1"/>
    </source>
</evidence>
<dbReference type="AlphaFoldDB" id="A0A8J3EQ36"/>
<dbReference type="Proteomes" id="UP000621856">
    <property type="component" value="Unassembled WGS sequence"/>
</dbReference>
<dbReference type="EMBL" id="BMGZ01000003">
    <property type="protein sequence ID" value="GGI00750.1"/>
    <property type="molecule type" value="Genomic_DNA"/>
</dbReference>